<organism evidence="1 2">
    <name type="scientific">Aphis craccivora</name>
    <name type="common">Cowpea aphid</name>
    <dbReference type="NCBI Taxonomy" id="307492"/>
    <lineage>
        <taxon>Eukaryota</taxon>
        <taxon>Metazoa</taxon>
        <taxon>Ecdysozoa</taxon>
        <taxon>Arthropoda</taxon>
        <taxon>Hexapoda</taxon>
        <taxon>Insecta</taxon>
        <taxon>Pterygota</taxon>
        <taxon>Neoptera</taxon>
        <taxon>Paraneoptera</taxon>
        <taxon>Hemiptera</taxon>
        <taxon>Sternorrhyncha</taxon>
        <taxon>Aphidomorpha</taxon>
        <taxon>Aphidoidea</taxon>
        <taxon>Aphididae</taxon>
        <taxon>Aphidini</taxon>
        <taxon>Aphis</taxon>
        <taxon>Aphis</taxon>
    </lineage>
</organism>
<dbReference type="AlphaFoldDB" id="A0A6G0VMR7"/>
<sequence length="192" mass="22327">MHFNIVIKIIRIREVLNYLRFLCMTMYILWNQGEIRIIGAHWELISYIPLNDYNLKHYQLELEIKKMNEHCKENMTNTEMCSKYDNVLKTTFNEICIQRKLMYESIGRYLSKTVSMGEYTTIGSIRLKRGLVNIIGTAMKTLIGVCDEETLKHITKVENTNECIIHVIRDQTAVVKSSIVGVNSASIELNNC</sequence>
<proteinExistence type="predicted"/>
<name>A0A6G0VMR7_APHCR</name>
<reference evidence="1 2" key="1">
    <citation type="submission" date="2019-08" db="EMBL/GenBank/DDBJ databases">
        <title>Whole genome of Aphis craccivora.</title>
        <authorList>
            <person name="Voronova N.V."/>
            <person name="Shulinski R.S."/>
            <person name="Bandarenka Y.V."/>
            <person name="Zhorov D.G."/>
            <person name="Warner D."/>
        </authorList>
    </citation>
    <scope>NUCLEOTIDE SEQUENCE [LARGE SCALE GENOMIC DNA]</scope>
    <source>
        <strain evidence="1">180601</strain>
        <tissue evidence="1">Whole Body</tissue>
    </source>
</reference>
<dbReference type="OrthoDB" id="6622960at2759"/>
<keyword evidence="2" id="KW-1185">Reference proteome</keyword>
<gene>
    <name evidence="1" type="ORF">FWK35_00034188</name>
</gene>
<dbReference type="Proteomes" id="UP000478052">
    <property type="component" value="Unassembled WGS sequence"/>
</dbReference>
<accession>A0A6G0VMR7</accession>
<evidence type="ECO:0000313" key="2">
    <source>
        <dbReference type="Proteomes" id="UP000478052"/>
    </source>
</evidence>
<dbReference type="EMBL" id="VUJU01014423">
    <property type="protein sequence ID" value="KAF0702126.1"/>
    <property type="molecule type" value="Genomic_DNA"/>
</dbReference>
<evidence type="ECO:0000313" key="1">
    <source>
        <dbReference type="EMBL" id="KAF0702126.1"/>
    </source>
</evidence>
<comment type="caution">
    <text evidence="1">The sequence shown here is derived from an EMBL/GenBank/DDBJ whole genome shotgun (WGS) entry which is preliminary data.</text>
</comment>
<protein>
    <submittedName>
        <fullName evidence="1">Uncharacterized protein</fullName>
    </submittedName>
</protein>